<gene>
    <name evidence="15" type="ORF">CJ030_MR3G005587</name>
</gene>
<evidence type="ECO:0000256" key="10">
    <source>
        <dbReference type="SAM" id="Coils"/>
    </source>
</evidence>
<evidence type="ECO:0008006" key="17">
    <source>
        <dbReference type="Google" id="ProtNLM"/>
    </source>
</evidence>
<dbReference type="GO" id="GO:0005737">
    <property type="term" value="C:cytoplasm"/>
    <property type="evidence" value="ECO:0007669"/>
    <property type="project" value="TreeGrafter"/>
</dbReference>
<keyword evidence="8" id="KW-0862">Zinc</keyword>
<dbReference type="PANTHER" id="PTHR12064:SF36">
    <property type="entry name" value="DOMAIN-CONTAINING PROTEIN, PUTATIVE, EXPRESSED-RELATED"/>
    <property type="match status" value="1"/>
</dbReference>
<dbReference type="InterPro" id="IPR046342">
    <property type="entry name" value="CBS_dom_sf"/>
</dbReference>
<dbReference type="GO" id="GO:0008270">
    <property type="term" value="F:zinc ion binding"/>
    <property type="evidence" value="ECO:0007669"/>
    <property type="project" value="UniProtKB-KW"/>
</dbReference>
<keyword evidence="16" id="KW-1185">Reference proteome</keyword>
<evidence type="ECO:0000256" key="5">
    <source>
        <dbReference type="ARBA" id="ARBA00023122"/>
    </source>
</evidence>
<dbReference type="GO" id="GO:0003676">
    <property type="term" value="F:nucleic acid binding"/>
    <property type="evidence" value="ECO:0007669"/>
    <property type="project" value="InterPro"/>
</dbReference>
<keyword evidence="7" id="KW-0325">Glycoprotein</keyword>
<dbReference type="Proteomes" id="UP000516437">
    <property type="component" value="Chromosome 3"/>
</dbReference>
<evidence type="ECO:0000256" key="8">
    <source>
        <dbReference type="PROSITE-ProRule" id="PRU00047"/>
    </source>
</evidence>
<dbReference type="InterPro" id="IPR044751">
    <property type="entry name" value="Ion_transp-like_CBS"/>
</dbReference>
<keyword evidence="6 9" id="KW-0472">Membrane</keyword>
<dbReference type="GO" id="GO:0016020">
    <property type="term" value="C:membrane"/>
    <property type="evidence" value="ECO:0007669"/>
    <property type="project" value="UniProtKB-SubCell"/>
</dbReference>
<keyword evidence="3" id="KW-0677">Repeat</keyword>
<proteinExistence type="predicted"/>
<dbReference type="CDD" id="cd04590">
    <property type="entry name" value="CBS_pair_CorC_HlyC_assoc"/>
    <property type="match status" value="1"/>
</dbReference>
<organism evidence="15 16">
    <name type="scientific">Morella rubra</name>
    <name type="common">Chinese bayberry</name>
    <dbReference type="NCBI Taxonomy" id="262757"/>
    <lineage>
        <taxon>Eukaryota</taxon>
        <taxon>Viridiplantae</taxon>
        <taxon>Streptophyta</taxon>
        <taxon>Embryophyta</taxon>
        <taxon>Tracheophyta</taxon>
        <taxon>Spermatophyta</taxon>
        <taxon>Magnoliopsida</taxon>
        <taxon>eudicotyledons</taxon>
        <taxon>Gunneridae</taxon>
        <taxon>Pentapetalae</taxon>
        <taxon>rosids</taxon>
        <taxon>fabids</taxon>
        <taxon>Fagales</taxon>
        <taxon>Myricaceae</taxon>
        <taxon>Morella</taxon>
    </lineage>
</organism>
<keyword evidence="10" id="KW-0175">Coiled coil</keyword>
<evidence type="ECO:0000256" key="11">
    <source>
        <dbReference type="SAM" id="MobiDB-lite"/>
    </source>
</evidence>
<reference evidence="15 16" key="1">
    <citation type="journal article" date="2019" name="Plant Biotechnol. J.">
        <title>The red bayberry genome and genetic basis of sex determination.</title>
        <authorList>
            <person name="Jia H.M."/>
            <person name="Jia H.J."/>
            <person name="Cai Q.L."/>
            <person name="Wang Y."/>
            <person name="Zhao H.B."/>
            <person name="Yang W.F."/>
            <person name="Wang G.Y."/>
            <person name="Li Y.H."/>
            <person name="Zhan D.L."/>
            <person name="Shen Y.T."/>
            <person name="Niu Q.F."/>
            <person name="Chang L."/>
            <person name="Qiu J."/>
            <person name="Zhao L."/>
            <person name="Xie H.B."/>
            <person name="Fu W.Y."/>
            <person name="Jin J."/>
            <person name="Li X.W."/>
            <person name="Jiao Y."/>
            <person name="Zhou C.C."/>
            <person name="Tu T."/>
            <person name="Chai C.Y."/>
            <person name="Gao J.L."/>
            <person name="Fan L.J."/>
            <person name="van de Weg E."/>
            <person name="Wang J.Y."/>
            <person name="Gao Z.S."/>
        </authorList>
    </citation>
    <scope>NUCLEOTIDE SEQUENCE [LARGE SCALE GENOMIC DNA]</scope>
    <source>
        <tissue evidence="15">Leaves</tissue>
    </source>
</reference>
<evidence type="ECO:0000256" key="9">
    <source>
        <dbReference type="PROSITE-ProRule" id="PRU01193"/>
    </source>
</evidence>
<evidence type="ECO:0000313" key="15">
    <source>
        <dbReference type="EMBL" id="KAB1220100.1"/>
    </source>
</evidence>
<dbReference type="FunFam" id="3.10.580.10:FF:000015">
    <property type="entry name" value="DUF21 domain-containing protein"/>
    <property type="match status" value="1"/>
</dbReference>
<evidence type="ECO:0000313" key="16">
    <source>
        <dbReference type="Proteomes" id="UP000516437"/>
    </source>
</evidence>
<comment type="subcellular location">
    <subcellularLocation>
        <location evidence="1">Membrane</location>
        <topology evidence="1">Multi-pass membrane protein</topology>
    </subcellularLocation>
</comment>
<protein>
    <recommendedName>
        <fullName evidence="17">DUF21 domain-containing protein</fullName>
    </recommendedName>
</protein>
<comment type="caution">
    <text evidence="15">The sequence shown here is derived from an EMBL/GenBank/DDBJ whole genome shotgun (WGS) entry which is preliminary data.</text>
</comment>
<evidence type="ECO:0000259" key="13">
    <source>
        <dbReference type="PROSITE" id="PS50158"/>
    </source>
</evidence>
<dbReference type="SUPFAM" id="SSF54631">
    <property type="entry name" value="CBS-domain pair"/>
    <property type="match status" value="1"/>
</dbReference>
<evidence type="ECO:0000256" key="6">
    <source>
        <dbReference type="ARBA" id="ARBA00023136"/>
    </source>
</evidence>
<dbReference type="SUPFAM" id="SSF57756">
    <property type="entry name" value="Retrovirus zinc finger-like domains"/>
    <property type="match status" value="1"/>
</dbReference>
<dbReference type="GO" id="GO:0010960">
    <property type="term" value="P:magnesium ion homeostasis"/>
    <property type="evidence" value="ECO:0007669"/>
    <property type="project" value="InterPro"/>
</dbReference>
<dbReference type="InterPro" id="IPR002550">
    <property type="entry name" value="CNNM"/>
</dbReference>
<dbReference type="Pfam" id="PF01595">
    <property type="entry name" value="CNNM"/>
    <property type="match status" value="1"/>
</dbReference>
<evidence type="ECO:0000256" key="4">
    <source>
        <dbReference type="ARBA" id="ARBA00022989"/>
    </source>
</evidence>
<feature type="region of interest" description="Disordered" evidence="11">
    <location>
        <begin position="98"/>
        <end position="120"/>
    </location>
</feature>
<feature type="transmembrane region" description="Helical" evidence="12">
    <location>
        <begin position="12"/>
        <end position="38"/>
    </location>
</feature>
<name>A0A6A1WBB1_9ROSI</name>
<keyword evidence="8" id="KW-0479">Metal-binding</keyword>
<feature type="transmembrane region" description="Helical" evidence="12">
    <location>
        <begin position="792"/>
        <end position="815"/>
    </location>
</feature>
<dbReference type="SMART" id="SM00343">
    <property type="entry name" value="ZnF_C2HC"/>
    <property type="match status" value="1"/>
</dbReference>
<keyword evidence="8" id="KW-0863">Zinc-finger</keyword>
<evidence type="ECO:0000256" key="7">
    <source>
        <dbReference type="ARBA" id="ARBA00023180"/>
    </source>
</evidence>
<dbReference type="OrthoDB" id="678088at2759"/>
<feature type="domain" description="CCHC-type" evidence="13">
    <location>
        <begin position="131"/>
        <end position="145"/>
    </location>
</feature>
<keyword evidence="4 9" id="KW-1133">Transmembrane helix</keyword>
<feature type="transmembrane region" description="Helical" evidence="12">
    <location>
        <begin position="757"/>
        <end position="780"/>
    </location>
</feature>
<accession>A0A6A1WBB1</accession>
<evidence type="ECO:0000256" key="1">
    <source>
        <dbReference type="ARBA" id="ARBA00004141"/>
    </source>
</evidence>
<evidence type="ECO:0000259" key="14">
    <source>
        <dbReference type="PROSITE" id="PS51846"/>
    </source>
</evidence>
<dbReference type="Pfam" id="PF11947">
    <property type="entry name" value="DUF3464"/>
    <property type="match status" value="1"/>
</dbReference>
<sequence length="845" mass="93771">MAANDVPCSEPMFWVCLLICVVLVAFAGLMSGLTLGLISLSLVDLEVIAKAGQPQDRKNAEKILSIVKNHHLLLCTLLISNAAAMVFLRSKDDQRRFNKGAEKNHGSSSGFRKEKRDKHIANESKNKKLTCFECQGFGHVRSECPTYLKSKGKAMNASLSDDESNSSSDEEEQESLKLHKVNKRTLEKLHETQLERDNLTATLEEYIKLSDDLKLKNLVLEAEVKDLEYKLEKSNAQLQQFSSGSKKLDHMLSLGATPENMKGLGYNESSGASTSNTVFVPRHCQSNKQKLKLLRERCAEEQGLFEESIRRSSKAEKGGELTQDETSIIAGALDMTQKTAKDAMTPISAIFSLSIDSRLDEQTVGLILSKGHSRVPIYSGSSRNIIGLILVKNLIKFRREDETPIKDLVVRRIPRIHDCLPLYDLLNEFQKRHSHMAVVIKRIEHQQQLAQNHERLKISVASPSICSSDRSETQFPLLDNASLRNSVQISPQSKKWHRGEGNILKGGLESLPHFDVEVVGIITLEDVIEELLQPTRISSMAGRPPLLEEELVLTPAIARIKINMLSSKPSPSRSPAAPSGSRFQRQTSVASPVSLYDDTSLSSCNHSPILRSPISAYLQSPLMSPTLSPSPKRSVPNYPPMFAGGARYSPSLQKHKLCIGKPTAYEAMKTLICSFRLPPLNLAKPPPWKPKSPILHPTTTPTLKHRLSSLKRVANAKGFTGAPAASIKDSTKNSNKTNNDDDDDDDDELPRVVIDRIIARILAFVGVPMGAGLALLYIFGFVKEQHIWDFPLWIPFLTTLLTFGASTMGIAYGALSTSWDPERKGSVLGLEEAQKNWVQVWREED</sequence>
<evidence type="ECO:0000256" key="12">
    <source>
        <dbReference type="SAM" id="Phobius"/>
    </source>
</evidence>
<evidence type="ECO:0000256" key="2">
    <source>
        <dbReference type="ARBA" id="ARBA00022692"/>
    </source>
</evidence>
<feature type="region of interest" description="Disordered" evidence="11">
    <location>
        <begin position="564"/>
        <end position="591"/>
    </location>
</feature>
<dbReference type="EMBL" id="RXIC02000021">
    <property type="protein sequence ID" value="KAB1220100.1"/>
    <property type="molecule type" value="Genomic_DNA"/>
</dbReference>
<dbReference type="PROSITE" id="PS51846">
    <property type="entry name" value="CNNM"/>
    <property type="match status" value="1"/>
</dbReference>
<feature type="compositionally biased region" description="Acidic residues" evidence="11">
    <location>
        <begin position="160"/>
        <end position="173"/>
    </location>
</feature>
<keyword evidence="2 9" id="KW-0812">Transmembrane</keyword>
<dbReference type="Gene3D" id="3.10.580.10">
    <property type="entry name" value="CBS-domain"/>
    <property type="match status" value="1"/>
</dbReference>
<feature type="compositionally biased region" description="Low complexity" evidence="11">
    <location>
        <begin position="566"/>
        <end position="582"/>
    </location>
</feature>
<dbReference type="InterPro" id="IPR045095">
    <property type="entry name" value="ACDP"/>
</dbReference>
<dbReference type="GO" id="GO:0030026">
    <property type="term" value="P:intracellular manganese ion homeostasis"/>
    <property type="evidence" value="ECO:0007669"/>
    <property type="project" value="TreeGrafter"/>
</dbReference>
<feature type="domain" description="CNNM transmembrane" evidence="14">
    <location>
        <begin position="9"/>
        <end position="85"/>
    </location>
</feature>
<feature type="region of interest" description="Disordered" evidence="11">
    <location>
        <begin position="723"/>
        <end position="747"/>
    </location>
</feature>
<dbReference type="AlphaFoldDB" id="A0A6A1WBB1"/>
<feature type="coiled-coil region" evidence="10">
    <location>
        <begin position="182"/>
        <end position="237"/>
    </location>
</feature>
<dbReference type="InterPro" id="IPR021855">
    <property type="entry name" value="PAM68-like"/>
</dbReference>
<keyword evidence="5" id="KW-0129">CBS domain</keyword>
<dbReference type="PANTHER" id="PTHR12064">
    <property type="entry name" value="METAL TRANSPORTER CNNM"/>
    <property type="match status" value="1"/>
</dbReference>
<feature type="region of interest" description="Disordered" evidence="11">
    <location>
        <begin position="155"/>
        <end position="179"/>
    </location>
</feature>
<evidence type="ECO:0000256" key="3">
    <source>
        <dbReference type="ARBA" id="ARBA00022737"/>
    </source>
</evidence>
<dbReference type="PROSITE" id="PS50158">
    <property type="entry name" value="ZF_CCHC"/>
    <property type="match status" value="1"/>
</dbReference>
<dbReference type="InterPro" id="IPR001878">
    <property type="entry name" value="Znf_CCHC"/>
</dbReference>
<dbReference type="InterPro" id="IPR036875">
    <property type="entry name" value="Znf_CCHC_sf"/>
</dbReference>